<protein>
    <submittedName>
        <fullName evidence="1">Uncharacterized protein</fullName>
    </submittedName>
</protein>
<sequence>MNEPKAIDPLVSKIEAFNKKLMKIVSSSKLYPYNYPLTDMLLSKEKLDAFKEAADVGALIVGSIDGRYLIVVKDVNLNKGKFTHTYGFVNIDAWILCEPSFPTTDELIEWFVFNLECPILEVVPRYLVEKRLIPETN</sequence>
<dbReference type="Proteomes" id="UP000516384">
    <property type="component" value="Chromosome"/>
</dbReference>
<reference evidence="1 2" key="1">
    <citation type="submission" date="2020-09" db="EMBL/GenBank/DDBJ databases">
        <title>Characterization of Paenibacillus peoriae strain ZF390 with broad-spectrum antimicrobial activity as a potential biocontrol agent.</title>
        <authorList>
            <person name="Li L."/>
            <person name="Zhao Y."/>
            <person name="Li B."/>
            <person name="Xie X."/>
        </authorList>
    </citation>
    <scope>NUCLEOTIDE SEQUENCE [LARGE SCALE GENOMIC DNA]</scope>
    <source>
        <strain evidence="1 2">ZF390</strain>
    </source>
</reference>
<dbReference type="AlphaFoldDB" id="A0A7H0Y270"/>
<dbReference type="EMBL" id="CP061172">
    <property type="protein sequence ID" value="QNR65178.1"/>
    <property type="molecule type" value="Genomic_DNA"/>
</dbReference>
<proteinExistence type="predicted"/>
<gene>
    <name evidence="1" type="ORF">IAQ67_14775</name>
</gene>
<accession>A0A7H0Y270</accession>
<name>A0A7H0Y270_9BACL</name>
<evidence type="ECO:0000313" key="2">
    <source>
        <dbReference type="Proteomes" id="UP000516384"/>
    </source>
</evidence>
<evidence type="ECO:0000313" key="1">
    <source>
        <dbReference type="EMBL" id="QNR65178.1"/>
    </source>
</evidence>
<organism evidence="1 2">
    <name type="scientific">Paenibacillus peoriae</name>
    <dbReference type="NCBI Taxonomy" id="59893"/>
    <lineage>
        <taxon>Bacteria</taxon>
        <taxon>Bacillati</taxon>
        <taxon>Bacillota</taxon>
        <taxon>Bacilli</taxon>
        <taxon>Bacillales</taxon>
        <taxon>Paenibacillaceae</taxon>
        <taxon>Paenibacillus</taxon>
    </lineage>
</organism>
<dbReference type="RefSeq" id="WP_190297087.1">
    <property type="nucleotide sequence ID" value="NZ_CP061172.1"/>
</dbReference>